<evidence type="ECO:0000313" key="1">
    <source>
        <dbReference type="EMBL" id="CCJ53764.1"/>
    </source>
</evidence>
<dbReference type="Proteomes" id="UP000007564">
    <property type="component" value="Chromosome"/>
</dbReference>
<protein>
    <submittedName>
        <fullName evidence="1">Putative type III secretion protein</fullName>
    </submittedName>
</protein>
<dbReference type="EMBL" id="HE965806">
    <property type="protein sequence ID" value="CCJ53764.1"/>
    <property type="molecule type" value="Genomic_DNA"/>
</dbReference>
<dbReference type="GO" id="GO:0015031">
    <property type="term" value="P:protein transport"/>
    <property type="evidence" value="ECO:0007669"/>
    <property type="project" value="InterPro"/>
</dbReference>
<dbReference type="HOGENOM" id="CLU_2461987_0_0_4"/>
<evidence type="ECO:0000313" key="2">
    <source>
        <dbReference type="Proteomes" id="UP000007564"/>
    </source>
</evidence>
<dbReference type="SUPFAM" id="SSF140129">
    <property type="entry name" value="MxiH-like"/>
    <property type="match status" value="1"/>
</dbReference>
<dbReference type="InterPro" id="IPR037203">
    <property type="entry name" value="T3SS_needle-like_sf"/>
</dbReference>
<dbReference type="GeneID" id="69602162"/>
<accession>A0A0C6P1Z4</accession>
<dbReference type="RefSeq" id="WP_003809869.1">
    <property type="nucleotide sequence ID" value="NC_019382.1"/>
</dbReference>
<dbReference type="Gene3D" id="1.20.58.90">
    <property type="match status" value="1"/>
</dbReference>
<dbReference type="OrthoDB" id="8657120at2"/>
<reference evidence="1 2" key="1">
    <citation type="journal article" date="2012" name="BMC Genomics">
        <title>Comparative genomics of the classical Bordetella subspecies: the evolution and exchange of virulence-associated diversity amongst closely related pathogens.</title>
        <authorList>
            <person name="Park J."/>
            <person name="Zhang Y."/>
            <person name="Buboltz A.M."/>
            <person name="Zhang X."/>
            <person name="Schuster S.C."/>
            <person name="Ahuja U."/>
            <person name="Liu M."/>
            <person name="Miller J.F."/>
            <person name="Sebaihia M."/>
            <person name="Bentley S.D."/>
            <person name="Parkhill J."/>
            <person name="Harvill E.T."/>
        </authorList>
    </citation>
    <scope>NUCLEOTIDE SEQUENCE [LARGE SCALE GENOMIC DNA]</scope>
    <source>
        <strain evidence="1 2">253</strain>
    </source>
</reference>
<dbReference type="KEGG" id="bbh:BN112_1847"/>
<proteinExistence type="predicted"/>
<gene>
    <name evidence="1" type="primary">bscF</name>
    <name evidence="1" type="ORF">BN112_1847</name>
</gene>
<dbReference type="InterPro" id="IPR021123">
    <property type="entry name" value="T3SS_needle-like"/>
</dbReference>
<dbReference type="AlphaFoldDB" id="A0A0C6P1Z4"/>
<dbReference type="Pfam" id="PF09392">
    <property type="entry name" value="T3SS_needle_F"/>
    <property type="match status" value="1"/>
</dbReference>
<organism evidence="1 2">
    <name type="scientific">Bordetella bronchiseptica 253</name>
    <dbReference type="NCBI Taxonomy" id="568707"/>
    <lineage>
        <taxon>Bacteria</taxon>
        <taxon>Pseudomonadati</taxon>
        <taxon>Pseudomonadota</taxon>
        <taxon>Betaproteobacteria</taxon>
        <taxon>Burkholderiales</taxon>
        <taxon>Alcaligenaceae</taxon>
        <taxon>Bordetella</taxon>
    </lineage>
</organism>
<sequence>MAINLGGDAGRVTMQSVNQAVNTRLNAHERDLRSRLEALSARGDGAVSTSDLLIVQQEMQSWVVMIDLQSTVVKQVADSLKGVIQKAS</sequence>
<name>A0A0C6P1Z4_BORBO</name>